<comment type="caution">
    <text evidence="2">The sequence shown here is derived from an EMBL/GenBank/DDBJ whole genome shotgun (WGS) entry which is preliminary data.</text>
</comment>
<dbReference type="EMBL" id="ML978234">
    <property type="protein sequence ID" value="KAF2026958.1"/>
    <property type="molecule type" value="Genomic_DNA"/>
</dbReference>
<dbReference type="OrthoDB" id="422086at2759"/>
<evidence type="ECO:0000313" key="2">
    <source>
        <dbReference type="EMBL" id="KAF2026958.1"/>
    </source>
</evidence>
<feature type="region of interest" description="Disordered" evidence="1">
    <location>
        <begin position="36"/>
        <end position="104"/>
    </location>
</feature>
<feature type="non-terminal residue" evidence="2">
    <location>
        <position position="587"/>
    </location>
</feature>
<feature type="non-terminal residue" evidence="2">
    <location>
        <position position="1"/>
    </location>
</feature>
<keyword evidence="3" id="KW-1185">Reference proteome</keyword>
<proteinExistence type="predicted"/>
<name>A0A9P4LIV1_9PLEO</name>
<dbReference type="Proteomes" id="UP000799777">
    <property type="component" value="Unassembled WGS sequence"/>
</dbReference>
<feature type="compositionally biased region" description="Low complexity" evidence="1">
    <location>
        <begin position="49"/>
        <end position="63"/>
    </location>
</feature>
<protein>
    <submittedName>
        <fullName evidence="2">Uncharacterized protein</fullName>
    </submittedName>
</protein>
<evidence type="ECO:0000313" key="3">
    <source>
        <dbReference type="Proteomes" id="UP000799777"/>
    </source>
</evidence>
<evidence type="ECO:0000256" key="1">
    <source>
        <dbReference type="SAM" id="MobiDB-lite"/>
    </source>
</evidence>
<gene>
    <name evidence="2" type="ORF">EK21DRAFT_34283</name>
</gene>
<feature type="region of interest" description="Disordered" evidence="1">
    <location>
        <begin position="129"/>
        <end position="148"/>
    </location>
</feature>
<accession>A0A9P4LIV1</accession>
<feature type="compositionally biased region" description="Polar residues" evidence="1">
    <location>
        <begin position="36"/>
        <end position="47"/>
    </location>
</feature>
<reference evidence="2" key="1">
    <citation type="journal article" date="2020" name="Stud. Mycol.">
        <title>101 Dothideomycetes genomes: a test case for predicting lifestyles and emergence of pathogens.</title>
        <authorList>
            <person name="Haridas S."/>
            <person name="Albert R."/>
            <person name="Binder M."/>
            <person name="Bloem J."/>
            <person name="Labutti K."/>
            <person name="Salamov A."/>
            <person name="Andreopoulos B."/>
            <person name="Baker S."/>
            <person name="Barry K."/>
            <person name="Bills G."/>
            <person name="Bluhm B."/>
            <person name="Cannon C."/>
            <person name="Castanera R."/>
            <person name="Culley D."/>
            <person name="Daum C."/>
            <person name="Ezra D."/>
            <person name="Gonzalez J."/>
            <person name="Henrissat B."/>
            <person name="Kuo A."/>
            <person name="Liang C."/>
            <person name="Lipzen A."/>
            <person name="Lutzoni F."/>
            <person name="Magnuson J."/>
            <person name="Mondo S."/>
            <person name="Nolan M."/>
            <person name="Ohm R."/>
            <person name="Pangilinan J."/>
            <person name="Park H.-J."/>
            <person name="Ramirez L."/>
            <person name="Alfaro M."/>
            <person name="Sun H."/>
            <person name="Tritt A."/>
            <person name="Yoshinaga Y."/>
            <person name="Zwiers L.-H."/>
            <person name="Turgeon B."/>
            <person name="Goodwin S."/>
            <person name="Spatafora J."/>
            <person name="Crous P."/>
            <person name="Grigoriev I."/>
        </authorList>
    </citation>
    <scope>NUCLEOTIDE SEQUENCE</scope>
    <source>
        <strain evidence="2">CBS 110217</strain>
    </source>
</reference>
<dbReference type="AlphaFoldDB" id="A0A9P4LIV1"/>
<sequence>PSSFRTQDARSNLAVQPAANAGNVKLKKAAVKIVSSTTTSGALSTPSRVPVAAGASPTAGASPVPGPVKAKPKEPEGPARPVPVAEVELDAAPQPAPPKIEVPAPVSAGESALDEMFARLNAMGSAMSSTKADTQAPPVKGQYSFDEGPTVKNTPVGVLKSYTANPSVTSDDSRIAVAGNITTTSASETETDLRQEAAKTEKVQDTVQSKDVSQQDLERAYMRKAAEYIEAIPGGEGTIHNIRTTSAKLRTSQAPGAQLSTADAEKLAARFAFATVNYINKIKKSEKIITSEATKKALKDAGGNLICLYVQLVQDGYLSLNDLEGIGGLCNTMLAVLPKPEPASARTTVSATASASAPAPVSTSAPAAVKTETKANDPVENMKAWPTQEKREAPPAYRACILKGVSGVKSINQLQALVWGGRLESIAMPTPGFDCAVVRFLTPEACDNYFKATENGIEIQGQGDKKTVVFVEKQPAPSSINDVMRNCTDGDASRCVRAIDAEEDWSDMLLMKLAKGKGASKREVDRIKRGKTARGRFYIEFRFANIYHALNFKRQLMEDPDWEHCTIAYATDPCETARSVHYKDEDE</sequence>
<feature type="region of interest" description="Disordered" evidence="1">
    <location>
        <begin position="347"/>
        <end position="377"/>
    </location>
</feature>
<feature type="compositionally biased region" description="Low complexity" evidence="1">
    <location>
        <begin position="347"/>
        <end position="369"/>
    </location>
</feature>
<organism evidence="2 3">
    <name type="scientific">Setomelanomma holmii</name>
    <dbReference type="NCBI Taxonomy" id="210430"/>
    <lineage>
        <taxon>Eukaryota</taxon>
        <taxon>Fungi</taxon>
        <taxon>Dikarya</taxon>
        <taxon>Ascomycota</taxon>
        <taxon>Pezizomycotina</taxon>
        <taxon>Dothideomycetes</taxon>
        <taxon>Pleosporomycetidae</taxon>
        <taxon>Pleosporales</taxon>
        <taxon>Pleosporineae</taxon>
        <taxon>Phaeosphaeriaceae</taxon>
        <taxon>Setomelanomma</taxon>
    </lineage>
</organism>